<protein>
    <submittedName>
        <fullName evidence="6">Putative MFS-type transporter YcaD</fullName>
    </submittedName>
</protein>
<evidence type="ECO:0000256" key="4">
    <source>
        <dbReference type="SAM" id="Phobius"/>
    </source>
</evidence>
<dbReference type="GO" id="GO:0022857">
    <property type="term" value="F:transmembrane transporter activity"/>
    <property type="evidence" value="ECO:0007669"/>
    <property type="project" value="InterPro"/>
</dbReference>
<proteinExistence type="predicted"/>
<keyword evidence="7" id="KW-1185">Reference proteome</keyword>
<dbReference type="PROSITE" id="PS50850">
    <property type="entry name" value="MFS"/>
    <property type="match status" value="1"/>
</dbReference>
<feature type="transmembrane region" description="Helical" evidence="4">
    <location>
        <begin position="44"/>
        <end position="66"/>
    </location>
</feature>
<dbReference type="PANTHER" id="PTHR23521">
    <property type="entry name" value="TRANSPORTER MFS SUPERFAMILY"/>
    <property type="match status" value="1"/>
</dbReference>
<organism evidence="6 7">
    <name type="scientific">Hartmannibacter diazotrophicus</name>
    <dbReference type="NCBI Taxonomy" id="1482074"/>
    <lineage>
        <taxon>Bacteria</taxon>
        <taxon>Pseudomonadati</taxon>
        <taxon>Pseudomonadota</taxon>
        <taxon>Alphaproteobacteria</taxon>
        <taxon>Hyphomicrobiales</taxon>
        <taxon>Pleomorphomonadaceae</taxon>
        <taxon>Hartmannibacter</taxon>
    </lineage>
</organism>
<dbReference type="SUPFAM" id="SSF103473">
    <property type="entry name" value="MFS general substrate transporter"/>
    <property type="match status" value="1"/>
</dbReference>
<dbReference type="KEGG" id="hdi:HDIA_1207"/>
<dbReference type="EMBL" id="LT960614">
    <property type="protein sequence ID" value="SON54748.1"/>
    <property type="molecule type" value="Genomic_DNA"/>
</dbReference>
<feature type="transmembrane region" description="Helical" evidence="4">
    <location>
        <begin position="130"/>
        <end position="152"/>
    </location>
</feature>
<dbReference type="PANTHER" id="PTHR23521:SF3">
    <property type="entry name" value="MFS TRANSPORTER"/>
    <property type="match status" value="1"/>
</dbReference>
<dbReference type="OrthoDB" id="9810614at2"/>
<dbReference type="Proteomes" id="UP000223606">
    <property type="component" value="Chromosome 1"/>
</dbReference>
<dbReference type="RefSeq" id="WP_157775359.1">
    <property type="nucleotide sequence ID" value="NZ_LT960614.1"/>
</dbReference>
<dbReference type="Pfam" id="PF07690">
    <property type="entry name" value="MFS_1"/>
    <property type="match status" value="1"/>
</dbReference>
<feature type="transmembrane region" description="Helical" evidence="4">
    <location>
        <begin position="73"/>
        <end position="90"/>
    </location>
</feature>
<keyword evidence="2 4" id="KW-1133">Transmembrane helix</keyword>
<keyword evidence="3 4" id="KW-0472">Membrane</keyword>
<sequence length="439" mass="45875">MPSTLAPIASLLIGISFLLAGNGLQSTLTPLRASMEQFGALDIGLIGSAYYAGFVAGCVAGPYLILRAGHIRSFAALVSAASAIALVHPLLVNPYVWMICRAVTGFSLAGLYLIIESWLNDRATNENRGLLMSSYIVVNFAAITAGQMLVTLAPVSGFTLFMLASILVSVAAIPVAMTRSAQPAPITLVQFNPKKLYRMAPVGFVGTFMIGIGNGSFWSLGAIYGVDHGLSNSAAALFMSVAVIGGALAQWPVGRMSDKMDRRYVLMMVLAAAAAVCMLLASLTLSNTMLLLFGFLFGITTLPGYSIAAAHAYDRAAPTDYVETAAGLLLANGIGSVIGPFVASVLMKGLGASALFFFIAATQVALLLFTALRIKQRASQTTEEKNDFDLFSTATVGAVLTPEPLEEENPMVQTPVDPGVAVQAEIDAANEAAEKDAAA</sequence>
<dbReference type="InterPro" id="IPR036259">
    <property type="entry name" value="MFS_trans_sf"/>
</dbReference>
<feature type="transmembrane region" description="Helical" evidence="4">
    <location>
        <begin position="96"/>
        <end position="118"/>
    </location>
</feature>
<feature type="transmembrane region" description="Helical" evidence="4">
    <location>
        <begin position="233"/>
        <end position="253"/>
    </location>
</feature>
<dbReference type="InterPro" id="IPR047200">
    <property type="entry name" value="MFS_YcaD-like"/>
</dbReference>
<gene>
    <name evidence="6" type="primary">ycaD</name>
    <name evidence="6" type="ORF">HDIA_1207</name>
</gene>
<evidence type="ECO:0000256" key="2">
    <source>
        <dbReference type="ARBA" id="ARBA00022989"/>
    </source>
</evidence>
<evidence type="ECO:0000313" key="7">
    <source>
        <dbReference type="Proteomes" id="UP000223606"/>
    </source>
</evidence>
<evidence type="ECO:0000256" key="1">
    <source>
        <dbReference type="ARBA" id="ARBA00022692"/>
    </source>
</evidence>
<dbReference type="InterPro" id="IPR020846">
    <property type="entry name" value="MFS_dom"/>
</dbReference>
<keyword evidence="1 4" id="KW-0812">Transmembrane</keyword>
<name>A0A2C9D3L1_9HYPH</name>
<feature type="transmembrane region" description="Helical" evidence="4">
    <location>
        <begin position="158"/>
        <end position="178"/>
    </location>
</feature>
<dbReference type="GO" id="GO:0005886">
    <property type="term" value="C:plasma membrane"/>
    <property type="evidence" value="ECO:0007669"/>
    <property type="project" value="TreeGrafter"/>
</dbReference>
<dbReference type="CDD" id="cd17477">
    <property type="entry name" value="MFS_YcaD_like"/>
    <property type="match status" value="1"/>
</dbReference>
<feature type="transmembrane region" description="Helical" evidence="4">
    <location>
        <begin position="199"/>
        <end position="221"/>
    </location>
</feature>
<feature type="domain" description="Major facilitator superfamily (MFS) profile" evidence="5">
    <location>
        <begin position="199"/>
        <end position="439"/>
    </location>
</feature>
<feature type="transmembrane region" description="Helical" evidence="4">
    <location>
        <begin position="291"/>
        <end position="313"/>
    </location>
</feature>
<reference evidence="7" key="1">
    <citation type="submission" date="2017-09" db="EMBL/GenBank/DDBJ databases">
        <title>Genome sequence of Nannocystis excedens DSM 71.</title>
        <authorList>
            <person name="Blom J."/>
        </authorList>
    </citation>
    <scope>NUCLEOTIDE SEQUENCE [LARGE SCALE GENOMIC DNA]</scope>
    <source>
        <strain evidence="7">type strain: E19</strain>
    </source>
</reference>
<feature type="transmembrane region" description="Helical" evidence="4">
    <location>
        <begin position="265"/>
        <end position="285"/>
    </location>
</feature>
<dbReference type="Gene3D" id="1.20.1250.20">
    <property type="entry name" value="MFS general substrate transporter like domains"/>
    <property type="match status" value="2"/>
</dbReference>
<feature type="transmembrane region" description="Helical" evidence="4">
    <location>
        <begin position="325"/>
        <end position="346"/>
    </location>
</feature>
<evidence type="ECO:0000259" key="5">
    <source>
        <dbReference type="PROSITE" id="PS50850"/>
    </source>
</evidence>
<evidence type="ECO:0000256" key="3">
    <source>
        <dbReference type="ARBA" id="ARBA00023136"/>
    </source>
</evidence>
<accession>A0A2C9D3L1</accession>
<evidence type="ECO:0000313" key="6">
    <source>
        <dbReference type="EMBL" id="SON54748.1"/>
    </source>
</evidence>
<feature type="transmembrane region" description="Helical" evidence="4">
    <location>
        <begin position="352"/>
        <end position="372"/>
    </location>
</feature>
<dbReference type="InterPro" id="IPR011701">
    <property type="entry name" value="MFS"/>
</dbReference>
<dbReference type="AlphaFoldDB" id="A0A2C9D3L1"/>